<evidence type="ECO:0000313" key="1">
    <source>
        <dbReference type="EMBL" id="EAV44086.1"/>
    </source>
</evidence>
<protein>
    <submittedName>
        <fullName evidence="1">Uncharacterized protein</fullName>
    </submittedName>
</protein>
<sequence length="87" mass="9556">MLMKKIQIPEDPAHMVTAIVAYAGIAKRLHVELSNRPENAGVDLEAIKADLIAEAKRAIPHGDFAKDEIGVYKTIFQAIDTIFEPDA</sequence>
<dbReference type="Proteomes" id="UP000004848">
    <property type="component" value="Unassembled WGS sequence"/>
</dbReference>
<evidence type="ECO:0000313" key="2">
    <source>
        <dbReference type="Proteomes" id="UP000004848"/>
    </source>
</evidence>
<dbReference type="AlphaFoldDB" id="A0NT04"/>
<proteinExistence type="predicted"/>
<comment type="caution">
    <text evidence="1">The sequence shown here is derived from an EMBL/GenBank/DDBJ whole genome shotgun (WGS) entry which is preliminary data.</text>
</comment>
<accession>A0NT04</accession>
<dbReference type="EMBL" id="AAUW01000007">
    <property type="protein sequence ID" value="EAV44086.1"/>
    <property type="molecule type" value="Genomic_DNA"/>
</dbReference>
<name>A0NT04_ROSAI</name>
<gene>
    <name evidence="1" type="ORF">SIAM614_14845</name>
</gene>
<reference evidence="1 2" key="1">
    <citation type="submission" date="2006-05" db="EMBL/GenBank/DDBJ databases">
        <authorList>
            <person name="King G."/>
            <person name="Ferriera S."/>
            <person name="Johnson J."/>
            <person name="Kravitz S."/>
            <person name="Beeson K."/>
            <person name="Sutton G."/>
            <person name="Rogers Y.-H."/>
            <person name="Friedman R."/>
            <person name="Frazier M."/>
            <person name="Venter J.C."/>
        </authorList>
    </citation>
    <scope>NUCLEOTIDE SEQUENCE [LARGE SCALE GENOMIC DNA]</scope>
    <source>
        <strain evidence="2">ATCC 25650 / DSM 13394 / JCM 20685 / NBRC 16684 / NCIMB 2208 / IAM 12614 / B1</strain>
    </source>
</reference>
<organism evidence="1 2">
    <name type="scientific">Roseibium aggregatum (strain ATCC 25650 / DSM 13394 / JCM 20685 / NBRC 16684 / NCIMB 2208 / IAM 12614 / B1)</name>
    <name type="common">Stappia aggregata</name>
    <dbReference type="NCBI Taxonomy" id="384765"/>
    <lineage>
        <taxon>Bacteria</taxon>
        <taxon>Pseudomonadati</taxon>
        <taxon>Pseudomonadota</taxon>
        <taxon>Alphaproteobacteria</taxon>
        <taxon>Hyphomicrobiales</taxon>
        <taxon>Stappiaceae</taxon>
        <taxon>Roseibium</taxon>
    </lineage>
</organism>